<dbReference type="GO" id="GO:0005886">
    <property type="term" value="C:plasma membrane"/>
    <property type="evidence" value="ECO:0007669"/>
    <property type="project" value="TreeGrafter"/>
</dbReference>
<keyword evidence="2 3" id="KW-0472">Membrane</keyword>
<evidence type="ECO:0000313" key="7">
    <source>
        <dbReference type="Proteomes" id="UP000178023"/>
    </source>
</evidence>
<dbReference type="Gene3D" id="3.30.450.330">
    <property type="match status" value="1"/>
</dbReference>
<dbReference type="InterPro" id="IPR001460">
    <property type="entry name" value="PCN-bd_Tpept"/>
</dbReference>
<dbReference type="PANTHER" id="PTHR30627">
    <property type="entry name" value="PEPTIDOGLYCAN D,D-TRANSPEPTIDASE"/>
    <property type="match status" value="1"/>
</dbReference>
<dbReference type="InterPro" id="IPR005311">
    <property type="entry name" value="PBP_dimer"/>
</dbReference>
<proteinExistence type="predicted"/>
<dbReference type="InterPro" id="IPR050515">
    <property type="entry name" value="Beta-lactam/transpept"/>
</dbReference>
<dbReference type="Gene3D" id="3.90.1310.10">
    <property type="entry name" value="Penicillin-binding protein 2a (Domain 2)"/>
    <property type="match status" value="1"/>
</dbReference>
<dbReference type="InterPro" id="IPR036138">
    <property type="entry name" value="PBP_dimer_sf"/>
</dbReference>
<accession>A0A1F8EZT0</accession>
<evidence type="ECO:0000259" key="5">
    <source>
        <dbReference type="Pfam" id="PF03717"/>
    </source>
</evidence>
<dbReference type="PANTHER" id="PTHR30627:SF1">
    <property type="entry name" value="PEPTIDOGLYCAN D,D-TRANSPEPTIDASE FTSI"/>
    <property type="match status" value="1"/>
</dbReference>
<gene>
    <name evidence="6" type="ORF">A2750_03965</name>
</gene>
<evidence type="ECO:0008006" key="8">
    <source>
        <dbReference type="Google" id="ProtNLM"/>
    </source>
</evidence>
<organism evidence="6 7">
    <name type="scientific">Candidatus Yanofskybacteria bacterium RIFCSPHIGHO2_01_FULL_45_42</name>
    <dbReference type="NCBI Taxonomy" id="1802671"/>
    <lineage>
        <taxon>Bacteria</taxon>
        <taxon>Candidatus Yanofskyibacteriota</taxon>
    </lineage>
</organism>
<reference evidence="6 7" key="1">
    <citation type="journal article" date="2016" name="Nat. Commun.">
        <title>Thousands of microbial genomes shed light on interconnected biogeochemical processes in an aquifer system.</title>
        <authorList>
            <person name="Anantharaman K."/>
            <person name="Brown C.T."/>
            <person name="Hug L.A."/>
            <person name="Sharon I."/>
            <person name="Castelle C.J."/>
            <person name="Probst A.J."/>
            <person name="Thomas B.C."/>
            <person name="Singh A."/>
            <person name="Wilkins M.J."/>
            <person name="Karaoz U."/>
            <person name="Brodie E.L."/>
            <person name="Williams K.H."/>
            <person name="Hubbard S.S."/>
            <person name="Banfield J.F."/>
        </authorList>
    </citation>
    <scope>NUCLEOTIDE SEQUENCE [LARGE SCALE GENOMIC DNA]</scope>
</reference>
<dbReference type="GO" id="GO:0008658">
    <property type="term" value="F:penicillin binding"/>
    <property type="evidence" value="ECO:0007669"/>
    <property type="project" value="InterPro"/>
</dbReference>
<dbReference type="GO" id="GO:0071555">
    <property type="term" value="P:cell wall organization"/>
    <property type="evidence" value="ECO:0007669"/>
    <property type="project" value="TreeGrafter"/>
</dbReference>
<feature type="domain" description="Penicillin-binding protein transpeptidase" evidence="4">
    <location>
        <begin position="257"/>
        <end position="551"/>
    </location>
</feature>
<keyword evidence="3" id="KW-0812">Transmembrane</keyword>
<protein>
    <recommendedName>
        <fullName evidence="8">Penicillin-binding protein transpeptidase domain-containing protein</fullName>
    </recommendedName>
</protein>
<dbReference type="Pfam" id="PF03717">
    <property type="entry name" value="PBP_dimer"/>
    <property type="match status" value="1"/>
</dbReference>
<dbReference type="Proteomes" id="UP000178023">
    <property type="component" value="Unassembled WGS sequence"/>
</dbReference>
<comment type="caution">
    <text evidence="6">The sequence shown here is derived from an EMBL/GenBank/DDBJ whole genome shotgun (WGS) entry which is preliminary data.</text>
</comment>
<dbReference type="Pfam" id="PF00905">
    <property type="entry name" value="Transpeptidase"/>
    <property type="match status" value="1"/>
</dbReference>
<dbReference type="SUPFAM" id="SSF56601">
    <property type="entry name" value="beta-lactamase/transpeptidase-like"/>
    <property type="match status" value="1"/>
</dbReference>
<keyword evidence="3" id="KW-1133">Transmembrane helix</keyword>
<dbReference type="InterPro" id="IPR012338">
    <property type="entry name" value="Beta-lactam/transpept-like"/>
</dbReference>
<evidence type="ECO:0000313" key="6">
    <source>
        <dbReference type="EMBL" id="OGN06384.1"/>
    </source>
</evidence>
<feature type="transmembrane region" description="Helical" evidence="3">
    <location>
        <begin position="12"/>
        <end position="33"/>
    </location>
</feature>
<dbReference type="AlphaFoldDB" id="A0A1F8EZT0"/>
<dbReference type="EMBL" id="MGJL01000039">
    <property type="protein sequence ID" value="OGN06384.1"/>
    <property type="molecule type" value="Genomic_DNA"/>
</dbReference>
<dbReference type="Gene3D" id="3.40.710.10">
    <property type="entry name" value="DD-peptidase/beta-lactamase superfamily"/>
    <property type="match status" value="1"/>
</dbReference>
<evidence type="ECO:0000259" key="4">
    <source>
        <dbReference type="Pfam" id="PF00905"/>
    </source>
</evidence>
<evidence type="ECO:0000256" key="1">
    <source>
        <dbReference type="ARBA" id="ARBA00004370"/>
    </source>
</evidence>
<evidence type="ECO:0000256" key="3">
    <source>
        <dbReference type="SAM" id="Phobius"/>
    </source>
</evidence>
<dbReference type="SUPFAM" id="SSF56519">
    <property type="entry name" value="Penicillin binding protein dimerisation domain"/>
    <property type="match status" value="1"/>
</dbReference>
<comment type="subcellular location">
    <subcellularLocation>
        <location evidence="1">Membrane</location>
    </subcellularLocation>
</comment>
<feature type="domain" description="Penicillin-binding protein dimerisation" evidence="5">
    <location>
        <begin position="75"/>
        <end position="195"/>
    </location>
</feature>
<name>A0A1F8EZT0_9BACT</name>
<evidence type="ECO:0000256" key="2">
    <source>
        <dbReference type="ARBA" id="ARBA00023136"/>
    </source>
</evidence>
<sequence length="573" mass="63018">MKRFGNFRINVFFVLVLIFSSLISYRLFVLSYIQHGYYSRTAQVQNERISNVLARGNIYFQDPSAPDGNTVSLAAVNKKYPLAYIRPSDVGPGDADTIAGQAGEILSLPPDKILTVINSGGNVSKVLKRRLTNEEVDRIKRIGVKGVGVSFETDRFYPAEKLAANVLGFLGYGDNGRAGQYGVEAFYEQELSGVSDSYRDYLAPATIRGLFKKENKTDNPDRPADIVLTIDKNIQAEAEKVLGGLTAKWQAESVDIIVQEPFSGKILAMAQAPTFDPNHYSKSPTSYFLNNSVQAIFEPGSSFKPITMLAGLDLKKINPQTIYTDTGFVDVADYRIKNFSDKIFGLSTMSQVLEKSINTGVMFVENLIGDDNFINYIVNMGFGQKTGVDLPGEVSGDINNLYSGRKINYLTASFGQGIAVTPLQLINAYSAIANGGKLVRPYIVEKVIKEGGREEITNPEMVGIPIAEKTSAQLKVMLVLVVDNGFDKARIKGYDVAGKTGTAQIADGKGGYLEDQYIHSFIGFAPAYDPKFVILIKMDKPRGIKFAADSLSPAFREMAEFLIHYYNIPPTRK</sequence>